<reference evidence="1" key="1">
    <citation type="submission" date="2014-11" db="EMBL/GenBank/DDBJ databases">
        <authorList>
            <person name="Amaro Gonzalez C."/>
        </authorList>
    </citation>
    <scope>NUCLEOTIDE SEQUENCE</scope>
</reference>
<reference evidence="1" key="2">
    <citation type="journal article" date="2015" name="Fish Shellfish Immunol.">
        <title>Early steps in the European eel (Anguilla anguilla)-Vibrio vulnificus interaction in the gills: Role of the RtxA13 toxin.</title>
        <authorList>
            <person name="Callol A."/>
            <person name="Pajuelo D."/>
            <person name="Ebbesson L."/>
            <person name="Teles M."/>
            <person name="MacKenzie S."/>
            <person name="Amaro C."/>
        </authorList>
    </citation>
    <scope>NUCLEOTIDE SEQUENCE</scope>
</reference>
<protein>
    <submittedName>
        <fullName evidence="1">Uncharacterized protein</fullName>
    </submittedName>
</protein>
<dbReference type="EMBL" id="GBXM01009607">
    <property type="protein sequence ID" value="JAH98970.1"/>
    <property type="molecule type" value="Transcribed_RNA"/>
</dbReference>
<accession>A0A0E9XAV8</accession>
<organism evidence="1">
    <name type="scientific">Anguilla anguilla</name>
    <name type="common">European freshwater eel</name>
    <name type="synonym">Muraena anguilla</name>
    <dbReference type="NCBI Taxonomy" id="7936"/>
    <lineage>
        <taxon>Eukaryota</taxon>
        <taxon>Metazoa</taxon>
        <taxon>Chordata</taxon>
        <taxon>Craniata</taxon>
        <taxon>Vertebrata</taxon>
        <taxon>Euteleostomi</taxon>
        <taxon>Actinopterygii</taxon>
        <taxon>Neopterygii</taxon>
        <taxon>Teleostei</taxon>
        <taxon>Anguilliformes</taxon>
        <taxon>Anguillidae</taxon>
        <taxon>Anguilla</taxon>
    </lineage>
</organism>
<proteinExistence type="predicted"/>
<name>A0A0E9XAV8_ANGAN</name>
<evidence type="ECO:0000313" key="1">
    <source>
        <dbReference type="EMBL" id="JAH98970.1"/>
    </source>
</evidence>
<dbReference type="AlphaFoldDB" id="A0A0E9XAV8"/>
<sequence>MIHNVCVCGVLRSCLRVMGGRSQLQTDRCEIHITLSSAVPVTMEIINANMSRGGLCFLSQYVLKIEQNSIRTFLLTRVQFSV</sequence>